<keyword evidence="1" id="KW-0472">Membrane</keyword>
<evidence type="ECO:0000313" key="2">
    <source>
        <dbReference type="EMBL" id="HEN41545.1"/>
    </source>
</evidence>
<feature type="transmembrane region" description="Helical" evidence="1">
    <location>
        <begin position="89"/>
        <end position="109"/>
    </location>
</feature>
<dbReference type="EMBL" id="DSOV01000012">
    <property type="protein sequence ID" value="HEN41545.1"/>
    <property type="molecule type" value="Genomic_DNA"/>
</dbReference>
<evidence type="ECO:0000256" key="1">
    <source>
        <dbReference type="SAM" id="Phobius"/>
    </source>
</evidence>
<feature type="transmembrane region" description="Helical" evidence="1">
    <location>
        <begin position="60"/>
        <end position="77"/>
    </location>
</feature>
<dbReference type="AlphaFoldDB" id="A0A831XES4"/>
<proteinExistence type="predicted"/>
<protein>
    <submittedName>
        <fullName evidence="2">Uncharacterized protein</fullName>
    </submittedName>
</protein>
<reference evidence="2" key="1">
    <citation type="journal article" date="2020" name="mSystems">
        <title>Genome- and Community-Level Interaction Insights into Carbon Utilization and Element Cycling Functions of Hydrothermarchaeota in Hydrothermal Sediment.</title>
        <authorList>
            <person name="Zhou Z."/>
            <person name="Liu Y."/>
            <person name="Xu W."/>
            <person name="Pan J."/>
            <person name="Luo Z.H."/>
            <person name="Li M."/>
        </authorList>
    </citation>
    <scope>NUCLEOTIDE SEQUENCE [LARGE SCALE GENOMIC DNA]</scope>
    <source>
        <strain evidence="2">SpSt-349</strain>
    </source>
</reference>
<keyword evidence="1" id="KW-0812">Transmembrane</keyword>
<gene>
    <name evidence="2" type="ORF">ENQ87_04080</name>
</gene>
<accession>A0A831XES4</accession>
<comment type="caution">
    <text evidence="2">The sequence shown here is derived from an EMBL/GenBank/DDBJ whole genome shotgun (WGS) entry which is preliminary data.</text>
</comment>
<name>A0A831XES4_GEOME</name>
<sequence length="113" mass="12501">MDKQDMLEKGKEALTPFETQNIVTFVKNLTLKGAMENPWIIGIFAILVFYAVIKRSKGVLAFLFAVVSITFLIRFTLPSGEGNELSLGSTLPFAFGGLVIGGFLIYFLFIKSE</sequence>
<feature type="transmembrane region" description="Helical" evidence="1">
    <location>
        <begin position="37"/>
        <end position="53"/>
    </location>
</feature>
<organism evidence="2">
    <name type="scientific">Geobacter metallireducens</name>
    <dbReference type="NCBI Taxonomy" id="28232"/>
    <lineage>
        <taxon>Bacteria</taxon>
        <taxon>Pseudomonadati</taxon>
        <taxon>Thermodesulfobacteriota</taxon>
        <taxon>Desulfuromonadia</taxon>
        <taxon>Geobacterales</taxon>
        <taxon>Geobacteraceae</taxon>
        <taxon>Geobacter</taxon>
    </lineage>
</organism>
<keyword evidence="1" id="KW-1133">Transmembrane helix</keyword>